<gene>
    <name evidence="2" type="ORF">NFX46_15795</name>
</gene>
<name>A0ABY4Z809_9ACTN</name>
<protein>
    <submittedName>
        <fullName evidence="2">Uncharacterized protein</fullName>
    </submittedName>
</protein>
<keyword evidence="3" id="KW-1185">Reference proteome</keyword>
<evidence type="ECO:0000313" key="2">
    <source>
        <dbReference type="EMBL" id="USQ85121.1"/>
    </source>
</evidence>
<dbReference type="Proteomes" id="UP001056374">
    <property type="component" value="Chromosome"/>
</dbReference>
<sequence>MSADAREEHLRDFLADPVNSTLELSAAVARCAKALGLAHAVVHLADRPGASATTPRSFCSSGSRRSTPDPPVSRPCPAGHPELPAGPNSPAPADGCGPARP</sequence>
<feature type="region of interest" description="Disordered" evidence="1">
    <location>
        <begin position="46"/>
        <end position="101"/>
    </location>
</feature>
<evidence type="ECO:0000313" key="3">
    <source>
        <dbReference type="Proteomes" id="UP001056374"/>
    </source>
</evidence>
<feature type="compositionally biased region" description="Polar residues" evidence="1">
    <location>
        <begin position="51"/>
        <end position="65"/>
    </location>
</feature>
<proteinExistence type="predicted"/>
<reference evidence="2" key="1">
    <citation type="submission" date="2022-06" db="EMBL/GenBank/DDBJ databases">
        <title>Complete genome sequence of soil microorganisms Streptomyces sp. Qhu-M197 isolated from Alpine meadows habitats on the Tibetan Plateau.</title>
        <authorList>
            <person name="Zhang B."/>
            <person name="Xiang X."/>
            <person name="Fan J."/>
        </authorList>
    </citation>
    <scope>NUCLEOTIDE SEQUENCE</scope>
    <source>
        <strain evidence="2">Qhu-M197</strain>
    </source>
</reference>
<organism evidence="2 3">
    <name type="scientific">Streptomyces phaeoluteigriseus</name>
    <dbReference type="NCBI Taxonomy" id="114686"/>
    <lineage>
        <taxon>Bacteria</taxon>
        <taxon>Bacillati</taxon>
        <taxon>Actinomycetota</taxon>
        <taxon>Actinomycetes</taxon>
        <taxon>Kitasatosporales</taxon>
        <taxon>Streptomycetaceae</taxon>
        <taxon>Streptomyces</taxon>
        <taxon>Streptomyces aurantiacus group</taxon>
    </lineage>
</organism>
<accession>A0ABY4Z809</accession>
<dbReference type="RefSeq" id="WP_252549848.1">
    <property type="nucleotide sequence ID" value="NZ_CP099468.1"/>
</dbReference>
<dbReference type="EMBL" id="CP099468">
    <property type="protein sequence ID" value="USQ85121.1"/>
    <property type="molecule type" value="Genomic_DNA"/>
</dbReference>
<evidence type="ECO:0000256" key="1">
    <source>
        <dbReference type="SAM" id="MobiDB-lite"/>
    </source>
</evidence>